<comment type="subcellular location">
    <subcellularLocation>
        <location evidence="1">Membrane</location>
    </subcellularLocation>
</comment>
<evidence type="ECO:0000259" key="10">
    <source>
        <dbReference type="PROSITE" id="PS50853"/>
    </source>
</evidence>
<dbReference type="Proteomes" id="UP001163046">
    <property type="component" value="Unassembled WGS sequence"/>
</dbReference>
<evidence type="ECO:0000313" key="11">
    <source>
        <dbReference type="EMBL" id="KAJ7390411.1"/>
    </source>
</evidence>
<dbReference type="GO" id="GO:0009897">
    <property type="term" value="C:external side of plasma membrane"/>
    <property type="evidence" value="ECO:0007669"/>
    <property type="project" value="TreeGrafter"/>
</dbReference>
<dbReference type="Pfam" id="PF00041">
    <property type="entry name" value="fn3"/>
    <property type="match status" value="1"/>
</dbReference>
<accession>A0A9W9ZYY0</accession>
<evidence type="ECO:0000256" key="9">
    <source>
        <dbReference type="ARBA" id="ARBA00023180"/>
    </source>
</evidence>
<dbReference type="GO" id="GO:0043235">
    <property type="term" value="C:receptor complex"/>
    <property type="evidence" value="ECO:0007669"/>
    <property type="project" value="TreeGrafter"/>
</dbReference>
<evidence type="ECO:0000256" key="2">
    <source>
        <dbReference type="ARBA" id="ARBA00022692"/>
    </source>
</evidence>
<dbReference type="OrthoDB" id="5988004at2759"/>
<dbReference type="PANTHER" id="PTHR23036">
    <property type="entry name" value="CYTOKINE RECEPTOR"/>
    <property type="match status" value="1"/>
</dbReference>
<gene>
    <name evidence="11" type="ORF">OS493_025668</name>
</gene>
<dbReference type="PRINTS" id="PR00014">
    <property type="entry name" value="FNTYPEIII"/>
</dbReference>
<evidence type="ECO:0000256" key="6">
    <source>
        <dbReference type="ARBA" id="ARBA00023136"/>
    </source>
</evidence>
<keyword evidence="8" id="KW-0675">Receptor</keyword>
<keyword evidence="3" id="KW-0732">Signal</keyword>
<evidence type="ECO:0000256" key="5">
    <source>
        <dbReference type="ARBA" id="ARBA00022989"/>
    </source>
</evidence>
<dbReference type="CDD" id="cd00063">
    <property type="entry name" value="FN3"/>
    <property type="match status" value="1"/>
</dbReference>
<evidence type="ECO:0000256" key="7">
    <source>
        <dbReference type="ARBA" id="ARBA00023157"/>
    </source>
</evidence>
<name>A0A9W9ZYY0_9CNID</name>
<comment type="caution">
    <text evidence="11">The sequence shown here is derived from an EMBL/GenBank/DDBJ whole genome shotgun (WGS) entry which is preliminary data.</text>
</comment>
<proteinExistence type="predicted"/>
<evidence type="ECO:0000256" key="1">
    <source>
        <dbReference type="ARBA" id="ARBA00004370"/>
    </source>
</evidence>
<dbReference type="EMBL" id="MU825417">
    <property type="protein sequence ID" value="KAJ7390411.1"/>
    <property type="molecule type" value="Genomic_DNA"/>
</dbReference>
<evidence type="ECO:0000256" key="3">
    <source>
        <dbReference type="ARBA" id="ARBA00022729"/>
    </source>
</evidence>
<dbReference type="FunFam" id="2.60.40.10:FF:000093">
    <property type="entry name" value="Down syndrome cell adhesion molecule, isoform B"/>
    <property type="match status" value="1"/>
</dbReference>
<dbReference type="PROSITE" id="PS50853">
    <property type="entry name" value="FN3"/>
    <property type="match status" value="1"/>
</dbReference>
<dbReference type="GO" id="GO:0019955">
    <property type="term" value="F:cytokine binding"/>
    <property type="evidence" value="ECO:0007669"/>
    <property type="project" value="TreeGrafter"/>
</dbReference>
<dbReference type="InterPro" id="IPR050379">
    <property type="entry name" value="Type-I_Cytokine_Rcpt"/>
</dbReference>
<dbReference type="PANTHER" id="PTHR23036:SF151">
    <property type="entry name" value="FIBRONECTIN TYPE-III DOMAIN-CONTAINING PROTEIN"/>
    <property type="match status" value="1"/>
</dbReference>
<organism evidence="11 12">
    <name type="scientific">Desmophyllum pertusum</name>
    <dbReference type="NCBI Taxonomy" id="174260"/>
    <lineage>
        <taxon>Eukaryota</taxon>
        <taxon>Metazoa</taxon>
        <taxon>Cnidaria</taxon>
        <taxon>Anthozoa</taxon>
        <taxon>Hexacorallia</taxon>
        <taxon>Scleractinia</taxon>
        <taxon>Caryophylliina</taxon>
        <taxon>Caryophylliidae</taxon>
        <taxon>Desmophyllum</taxon>
    </lineage>
</organism>
<sequence length="116" mass="13201">MIRTDEDVPSKPPQNVTIATDKSTSTSLFIHWRPVPQNHQNGIILGYRIFYKKSWSLDQLKSKNVSAQSTTTELKNLTKYTEYDVTILAYTSKGNGNRAGFSLFPRLRIGQASRQH</sequence>
<protein>
    <recommendedName>
        <fullName evidence="10">Fibronectin type-III domain-containing protein</fullName>
    </recommendedName>
</protein>
<keyword evidence="9" id="KW-0325">Glycoprotein</keyword>
<keyword evidence="7" id="KW-1015">Disulfide bond</keyword>
<dbReference type="AlphaFoldDB" id="A0A9W9ZYY0"/>
<evidence type="ECO:0000256" key="8">
    <source>
        <dbReference type="ARBA" id="ARBA00023170"/>
    </source>
</evidence>
<keyword evidence="6" id="KW-0472">Membrane</keyword>
<reference evidence="11" key="1">
    <citation type="submission" date="2023-01" db="EMBL/GenBank/DDBJ databases">
        <title>Genome assembly of the deep-sea coral Lophelia pertusa.</title>
        <authorList>
            <person name="Herrera S."/>
            <person name="Cordes E."/>
        </authorList>
    </citation>
    <scope>NUCLEOTIDE SEQUENCE</scope>
    <source>
        <strain evidence="11">USNM1676648</strain>
        <tissue evidence="11">Polyp</tissue>
    </source>
</reference>
<dbReference type="GO" id="GO:0004896">
    <property type="term" value="F:cytokine receptor activity"/>
    <property type="evidence" value="ECO:0007669"/>
    <property type="project" value="TreeGrafter"/>
</dbReference>
<dbReference type="InterPro" id="IPR036116">
    <property type="entry name" value="FN3_sf"/>
</dbReference>
<keyword evidence="4" id="KW-0677">Repeat</keyword>
<feature type="domain" description="Fibronectin type-III" evidence="10">
    <location>
        <begin position="12"/>
        <end position="110"/>
    </location>
</feature>
<keyword evidence="5" id="KW-1133">Transmembrane helix</keyword>
<dbReference type="Gene3D" id="2.60.40.10">
    <property type="entry name" value="Immunoglobulins"/>
    <property type="match status" value="1"/>
</dbReference>
<evidence type="ECO:0000313" key="12">
    <source>
        <dbReference type="Proteomes" id="UP001163046"/>
    </source>
</evidence>
<dbReference type="SUPFAM" id="SSF49265">
    <property type="entry name" value="Fibronectin type III"/>
    <property type="match status" value="1"/>
</dbReference>
<evidence type="ECO:0000256" key="4">
    <source>
        <dbReference type="ARBA" id="ARBA00022737"/>
    </source>
</evidence>
<dbReference type="SMART" id="SM00060">
    <property type="entry name" value="FN3"/>
    <property type="match status" value="1"/>
</dbReference>
<dbReference type="InterPro" id="IPR003961">
    <property type="entry name" value="FN3_dom"/>
</dbReference>
<keyword evidence="12" id="KW-1185">Reference proteome</keyword>
<keyword evidence="2" id="KW-0812">Transmembrane</keyword>
<dbReference type="InterPro" id="IPR013783">
    <property type="entry name" value="Ig-like_fold"/>
</dbReference>